<evidence type="ECO:0000313" key="1">
    <source>
        <dbReference type="EMBL" id="CAA6814276.1"/>
    </source>
</evidence>
<dbReference type="EMBL" id="CACVAX010000041">
    <property type="protein sequence ID" value="CAA6814276.1"/>
    <property type="molecule type" value="Genomic_DNA"/>
</dbReference>
<reference evidence="1" key="1">
    <citation type="submission" date="2020-01" db="EMBL/GenBank/DDBJ databases">
        <authorList>
            <person name="Meier V. D."/>
            <person name="Meier V D."/>
        </authorList>
    </citation>
    <scope>NUCLEOTIDE SEQUENCE</scope>
    <source>
        <strain evidence="1">HLG_WM_MAG_04</strain>
    </source>
</reference>
<sequence>MIKDILDGTKEVLVELTTGMVETCKELSLQSTTLCDDIEVKLMGTYQEIEAYEKAKLEQSVKEAA</sequence>
<accession>A0A6S6T7R8</accession>
<dbReference type="AlphaFoldDB" id="A0A6S6T7R8"/>
<proteinExistence type="predicted"/>
<name>A0A6S6T7R8_9BACT</name>
<gene>
    <name evidence="1" type="ORF">HELGO_WM6665</name>
</gene>
<organism evidence="1">
    <name type="scientific">uncultured Sulfurovum sp</name>
    <dbReference type="NCBI Taxonomy" id="269237"/>
    <lineage>
        <taxon>Bacteria</taxon>
        <taxon>Pseudomonadati</taxon>
        <taxon>Campylobacterota</taxon>
        <taxon>Epsilonproteobacteria</taxon>
        <taxon>Campylobacterales</taxon>
        <taxon>Sulfurovaceae</taxon>
        <taxon>Sulfurovum</taxon>
        <taxon>environmental samples</taxon>
    </lineage>
</organism>
<protein>
    <submittedName>
        <fullName evidence="1">Uncharacterized protein</fullName>
    </submittedName>
</protein>